<feature type="compositionally biased region" description="Polar residues" evidence="2">
    <location>
        <begin position="533"/>
        <end position="544"/>
    </location>
</feature>
<feature type="compositionally biased region" description="Pro residues" evidence="2">
    <location>
        <begin position="360"/>
        <end position="377"/>
    </location>
</feature>
<protein>
    <recommendedName>
        <fullName evidence="3">Arf-GAP domain-containing protein</fullName>
    </recommendedName>
</protein>
<comment type="caution">
    <text evidence="4">The sequence shown here is derived from an EMBL/GenBank/DDBJ whole genome shotgun (WGS) entry which is preliminary data.</text>
</comment>
<feature type="compositionally biased region" description="Pro residues" evidence="2">
    <location>
        <begin position="333"/>
        <end position="350"/>
    </location>
</feature>
<feature type="compositionally biased region" description="Low complexity" evidence="2">
    <location>
        <begin position="515"/>
        <end position="531"/>
    </location>
</feature>
<name>A0A8H3I4V8_9LECA</name>
<dbReference type="PROSITE" id="PS50115">
    <property type="entry name" value="ARFGAP"/>
    <property type="match status" value="1"/>
</dbReference>
<accession>A0A8H3I4V8</accession>
<dbReference type="GO" id="GO:0005096">
    <property type="term" value="F:GTPase activator activity"/>
    <property type="evidence" value="ECO:0007669"/>
    <property type="project" value="InterPro"/>
</dbReference>
<dbReference type="InterPro" id="IPR044732">
    <property type="entry name" value="ArfGAP_SMAP1-like"/>
</dbReference>
<evidence type="ECO:0000313" key="5">
    <source>
        <dbReference type="Proteomes" id="UP000664169"/>
    </source>
</evidence>
<feature type="compositionally biased region" description="Polar residues" evidence="2">
    <location>
        <begin position="577"/>
        <end position="588"/>
    </location>
</feature>
<reference evidence="4" key="1">
    <citation type="submission" date="2021-03" db="EMBL/GenBank/DDBJ databases">
        <authorList>
            <person name="Tagirdzhanova G."/>
        </authorList>
    </citation>
    <scope>NUCLEOTIDE SEQUENCE</scope>
</reference>
<feature type="compositionally biased region" description="Polar residues" evidence="2">
    <location>
        <begin position="228"/>
        <end position="237"/>
    </location>
</feature>
<dbReference type="PANTHER" id="PTHR45705">
    <property type="entry name" value="FI20236P1"/>
    <property type="match status" value="1"/>
</dbReference>
<sequence length="637" mass="66623">MSRRTNDRAAQNQATLKNLVKLESNKSCADCKRNKHPRWASWNLGIFVCIRCSGIHRGMGTHISRVKSVDLDAWTDEQLESVVKWGNARANKYWEAKLAPGHVPAEARIENFIRTKYESKRWVMDGPMPDPSTLAEGDDLTPPTSMKEKSQIQQSSSQRTANISQPAPPPKPQPASFDLIGGDELIPPARPSTTGPPAIVKPPPPKQQQPSQLLGGLDFLGDPPERPSSASSMNNPGGLSRPDLKQSILSLYATAPKPQTTTLPSHDRQASTGGSQSTTKPSAFGDLSDAFGGLNFSTAPGSSTKNVQASPPQSQPSLFPNLSGPSTNNKAMPVPPQFTKPPQAFNPPPLAGGSFFDTGPKPPPKPAPPKQTAPPPLVVRKASNASDGFGEFSSAFNPSAPNTAPITASSIAASTNGLLGFSPTADSVKPVDASQSTNSVFNLSAPKTGPASNYNALMQTSAPPTKTTFKTLSSDPWASNEWNTNEPAVATPVTGLSVASPTLKSATGADFGWGSSPLPTSNTTSSNAPPNWAKSNTVQPDWSKSTAAPAPASTSTQQSGWGSVADIGGWGDPTPPASTTFPKFNSTPAAPPKITPEDDFGDWGSAPAPLPTPGPAASSTGGQAKVASEDLWGNVWE</sequence>
<gene>
    <name evidence="4" type="ORF">GOMPHAMPRED_002950</name>
</gene>
<dbReference type="InterPro" id="IPR001164">
    <property type="entry name" value="ArfGAP_dom"/>
</dbReference>
<feature type="compositionally biased region" description="Polar residues" evidence="2">
    <location>
        <begin position="295"/>
        <end position="330"/>
    </location>
</feature>
<proteinExistence type="predicted"/>
<evidence type="ECO:0000256" key="2">
    <source>
        <dbReference type="SAM" id="MobiDB-lite"/>
    </source>
</evidence>
<dbReference type="FunFam" id="1.10.220.150:FF:000010">
    <property type="entry name" value="Stromal membrane-associated protein"/>
    <property type="match status" value="1"/>
</dbReference>
<feature type="domain" description="Arf-GAP" evidence="3">
    <location>
        <begin position="13"/>
        <end position="140"/>
    </location>
</feature>
<dbReference type="GO" id="GO:0008270">
    <property type="term" value="F:zinc ion binding"/>
    <property type="evidence" value="ECO:0007669"/>
    <property type="project" value="UniProtKB-KW"/>
</dbReference>
<dbReference type="SUPFAM" id="SSF57863">
    <property type="entry name" value="ArfGap/RecO-like zinc finger"/>
    <property type="match status" value="1"/>
</dbReference>
<evidence type="ECO:0000313" key="4">
    <source>
        <dbReference type="EMBL" id="CAF9904793.1"/>
    </source>
</evidence>
<dbReference type="SMART" id="SM00105">
    <property type="entry name" value="ArfGap"/>
    <property type="match status" value="1"/>
</dbReference>
<evidence type="ECO:0000256" key="1">
    <source>
        <dbReference type="PROSITE-ProRule" id="PRU00288"/>
    </source>
</evidence>
<keyword evidence="5" id="KW-1185">Reference proteome</keyword>
<dbReference type="AlphaFoldDB" id="A0A8H3I4V8"/>
<dbReference type="Proteomes" id="UP000664169">
    <property type="component" value="Unassembled WGS sequence"/>
</dbReference>
<dbReference type="InterPro" id="IPR037278">
    <property type="entry name" value="ARFGAP/RecO"/>
</dbReference>
<dbReference type="OrthoDB" id="10266696at2759"/>
<dbReference type="PANTHER" id="PTHR45705:SF1">
    <property type="entry name" value="FI20236P1"/>
    <property type="match status" value="1"/>
</dbReference>
<evidence type="ECO:0000259" key="3">
    <source>
        <dbReference type="PROSITE" id="PS50115"/>
    </source>
</evidence>
<feature type="region of interest" description="Disordered" evidence="2">
    <location>
        <begin position="465"/>
        <end position="486"/>
    </location>
</feature>
<keyword evidence="1" id="KW-0863">Zinc-finger</keyword>
<dbReference type="InterPro" id="IPR051718">
    <property type="entry name" value="ARF_GTPase-activating"/>
</dbReference>
<feature type="compositionally biased region" description="Low complexity" evidence="2">
    <location>
        <begin position="208"/>
        <end position="222"/>
    </location>
</feature>
<feature type="region of interest" description="Disordered" evidence="2">
    <location>
        <begin position="504"/>
        <end position="637"/>
    </location>
</feature>
<keyword evidence="1" id="KW-0479">Metal-binding</keyword>
<dbReference type="Pfam" id="PF01412">
    <property type="entry name" value="ArfGap"/>
    <property type="match status" value="1"/>
</dbReference>
<organism evidence="4 5">
    <name type="scientific">Gomphillus americanus</name>
    <dbReference type="NCBI Taxonomy" id="1940652"/>
    <lineage>
        <taxon>Eukaryota</taxon>
        <taxon>Fungi</taxon>
        <taxon>Dikarya</taxon>
        <taxon>Ascomycota</taxon>
        <taxon>Pezizomycotina</taxon>
        <taxon>Lecanoromycetes</taxon>
        <taxon>OSLEUM clade</taxon>
        <taxon>Ostropomycetidae</taxon>
        <taxon>Ostropales</taxon>
        <taxon>Graphidaceae</taxon>
        <taxon>Gomphilloideae</taxon>
        <taxon>Gomphillus</taxon>
    </lineage>
</organism>
<dbReference type="Gene3D" id="1.10.220.150">
    <property type="entry name" value="Arf GTPase activating protein"/>
    <property type="match status" value="1"/>
</dbReference>
<keyword evidence="1" id="KW-0862">Zinc</keyword>
<dbReference type="CDD" id="cd08839">
    <property type="entry name" value="ArfGap_SMAP"/>
    <property type="match status" value="1"/>
</dbReference>
<dbReference type="GO" id="GO:0005737">
    <property type="term" value="C:cytoplasm"/>
    <property type="evidence" value="ECO:0007669"/>
    <property type="project" value="TreeGrafter"/>
</dbReference>
<feature type="region of interest" description="Disordered" evidence="2">
    <location>
        <begin position="122"/>
        <end position="406"/>
    </location>
</feature>
<feature type="compositionally biased region" description="Low complexity" evidence="2">
    <location>
        <begin position="545"/>
        <end position="559"/>
    </location>
</feature>
<feature type="compositionally biased region" description="Polar residues" evidence="2">
    <location>
        <begin position="257"/>
        <end position="281"/>
    </location>
</feature>
<dbReference type="PRINTS" id="PR00405">
    <property type="entry name" value="REVINTRACTNG"/>
</dbReference>
<dbReference type="EMBL" id="CAJPDQ010000002">
    <property type="protein sequence ID" value="CAF9904793.1"/>
    <property type="molecule type" value="Genomic_DNA"/>
</dbReference>
<dbReference type="InterPro" id="IPR038508">
    <property type="entry name" value="ArfGAP_dom_sf"/>
</dbReference>